<dbReference type="EMBL" id="CAJOBE010001630">
    <property type="protein sequence ID" value="CAF3760892.1"/>
    <property type="molecule type" value="Genomic_DNA"/>
</dbReference>
<reference evidence="2" key="1">
    <citation type="submission" date="2021-02" db="EMBL/GenBank/DDBJ databases">
        <authorList>
            <person name="Nowell W R."/>
        </authorList>
    </citation>
    <scope>NUCLEOTIDE SEQUENCE</scope>
</reference>
<accession>A0A815H6Z9</accession>
<organism evidence="2 4">
    <name type="scientific">Rotaria sordida</name>
    <dbReference type="NCBI Taxonomy" id="392033"/>
    <lineage>
        <taxon>Eukaryota</taxon>
        <taxon>Metazoa</taxon>
        <taxon>Spiralia</taxon>
        <taxon>Gnathifera</taxon>
        <taxon>Rotifera</taxon>
        <taxon>Eurotatoria</taxon>
        <taxon>Bdelloidea</taxon>
        <taxon>Philodinida</taxon>
        <taxon>Philodinidae</taxon>
        <taxon>Rotaria</taxon>
    </lineage>
</organism>
<name>A0A815H6Z9_9BILA</name>
<evidence type="ECO:0000313" key="3">
    <source>
        <dbReference type="EMBL" id="CAF3760892.1"/>
    </source>
</evidence>
<dbReference type="Gene3D" id="3.60.10.10">
    <property type="entry name" value="Endonuclease/exonuclease/phosphatase"/>
    <property type="match status" value="1"/>
</dbReference>
<dbReference type="PANTHER" id="PTHR14859">
    <property type="entry name" value="CALCOFLUOR WHITE HYPERSENSITIVE PROTEIN PRECURSOR"/>
    <property type="match status" value="1"/>
</dbReference>
<dbReference type="InterPro" id="IPR036691">
    <property type="entry name" value="Endo/exonu/phosph_ase_sf"/>
</dbReference>
<dbReference type="PANTHER" id="PTHR14859:SF1">
    <property type="entry name" value="PGAP2-INTERACTING PROTEIN"/>
    <property type="match status" value="1"/>
</dbReference>
<dbReference type="Pfam" id="PF03372">
    <property type="entry name" value="Exo_endo_phos"/>
    <property type="match status" value="1"/>
</dbReference>
<evidence type="ECO:0000313" key="2">
    <source>
        <dbReference type="EMBL" id="CAF1348081.1"/>
    </source>
</evidence>
<gene>
    <name evidence="3" type="ORF">FNK824_LOCUS12794</name>
    <name evidence="2" type="ORF">SEV965_LOCUS28712</name>
</gene>
<dbReference type="InterPro" id="IPR051916">
    <property type="entry name" value="GPI-anchor_lipid_remodeler"/>
</dbReference>
<evidence type="ECO:0000313" key="4">
    <source>
        <dbReference type="Proteomes" id="UP000663889"/>
    </source>
</evidence>
<dbReference type="AlphaFoldDB" id="A0A815H6Z9"/>
<dbReference type="GO" id="GO:0016020">
    <property type="term" value="C:membrane"/>
    <property type="evidence" value="ECO:0007669"/>
    <property type="project" value="GOC"/>
</dbReference>
<proteinExistence type="predicted"/>
<dbReference type="Proteomes" id="UP000663889">
    <property type="component" value="Unassembled WGS sequence"/>
</dbReference>
<dbReference type="Proteomes" id="UP000663874">
    <property type="component" value="Unassembled WGS sequence"/>
</dbReference>
<protein>
    <recommendedName>
        <fullName evidence="1">Endonuclease/exonuclease/phosphatase domain-containing protein</fullName>
    </recommendedName>
</protein>
<dbReference type="GO" id="GO:0006506">
    <property type="term" value="P:GPI anchor biosynthetic process"/>
    <property type="evidence" value="ECO:0007669"/>
    <property type="project" value="TreeGrafter"/>
</dbReference>
<sequence>MTQRAAMTTFRIATINVHGFINPWTDQSNAQPLASILAPLELDLIAVEEATNDNNWRIFQDHLSLPYSTFGPSYGSTRGNAILSRHPIAYSTNVISDHRCRGGTRAMLHFSLDGNHPFVQNRTFAITHLDHINEDDRIVQMTSFAPHRNNINILMGDMNAVTREDYSDDYYQQIVFDKRKQAGWELPQFDLIRLITTSFAFQDAFRQANPKLKDEQTATCPYGTRIDYIFFRPLISDEWILKDCSLVDTKQATDHQAVMAIFEHQQK</sequence>
<dbReference type="GO" id="GO:0003824">
    <property type="term" value="F:catalytic activity"/>
    <property type="evidence" value="ECO:0007669"/>
    <property type="project" value="InterPro"/>
</dbReference>
<dbReference type="EMBL" id="CAJNOU010002767">
    <property type="protein sequence ID" value="CAF1348081.1"/>
    <property type="molecule type" value="Genomic_DNA"/>
</dbReference>
<comment type="caution">
    <text evidence="2">The sequence shown here is derived from an EMBL/GenBank/DDBJ whole genome shotgun (WGS) entry which is preliminary data.</text>
</comment>
<feature type="domain" description="Endonuclease/exonuclease/phosphatase" evidence="1">
    <location>
        <begin position="13"/>
        <end position="234"/>
    </location>
</feature>
<dbReference type="SUPFAM" id="SSF56219">
    <property type="entry name" value="DNase I-like"/>
    <property type="match status" value="1"/>
</dbReference>
<dbReference type="InterPro" id="IPR005135">
    <property type="entry name" value="Endo/exonuclease/phosphatase"/>
</dbReference>
<evidence type="ECO:0000259" key="1">
    <source>
        <dbReference type="Pfam" id="PF03372"/>
    </source>
</evidence>